<evidence type="ECO:0000256" key="6">
    <source>
        <dbReference type="RuleBase" id="RU363050"/>
    </source>
</evidence>
<feature type="region of interest" description="Disordered" evidence="7">
    <location>
        <begin position="561"/>
        <end position="593"/>
    </location>
</feature>
<keyword evidence="11" id="KW-1185">Reference proteome</keyword>
<proteinExistence type="inferred from homology"/>
<dbReference type="GO" id="GO:0007020">
    <property type="term" value="P:microtubule nucleation"/>
    <property type="evidence" value="ECO:0007669"/>
    <property type="project" value="InterPro"/>
</dbReference>
<dbReference type="GO" id="GO:0005874">
    <property type="term" value="C:microtubule"/>
    <property type="evidence" value="ECO:0007669"/>
    <property type="project" value="UniProtKB-KW"/>
</dbReference>
<evidence type="ECO:0000313" key="10">
    <source>
        <dbReference type="EMBL" id="KAK4544376.1"/>
    </source>
</evidence>
<dbReference type="Proteomes" id="UP001324427">
    <property type="component" value="Unassembled WGS sequence"/>
</dbReference>
<feature type="domain" description="Gamma tubulin complex component protein N-terminal" evidence="9">
    <location>
        <begin position="2"/>
        <end position="310"/>
    </location>
</feature>
<dbReference type="GO" id="GO:0000930">
    <property type="term" value="C:gamma-tubulin complex"/>
    <property type="evidence" value="ECO:0007669"/>
    <property type="project" value="TreeGrafter"/>
</dbReference>
<evidence type="ECO:0000259" key="8">
    <source>
        <dbReference type="Pfam" id="PF04130"/>
    </source>
</evidence>
<dbReference type="InterPro" id="IPR040457">
    <property type="entry name" value="GCP_C"/>
</dbReference>
<dbReference type="InterPro" id="IPR007259">
    <property type="entry name" value="GCP"/>
</dbReference>
<dbReference type="GO" id="GO:0000922">
    <property type="term" value="C:spindle pole"/>
    <property type="evidence" value="ECO:0007669"/>
    <property type="project" value="InterPro"/>
</dbReference>
<comment type="similarity">
    <text evidence="2 6">Belongs to the TUBGCP family.</text>
</comment>
<keyword evidence="4 6" id="KW-0493">Microtubule</keyword>
<sequence>MLHEVLLALSGHPSPLFGEGKQPLTDLLSPSEAALLQSIGKLAERHRQLRRHARWIASHHQSIICRAVATSIQQTHLARFQQKILDVESRILTRDASIVGAYDIVPLASVVSEFDEWHRRMSWLWDIACLMQPISKSYSDTPSHGGCSGAALVNALRTAANTGFPDIEETAIALSKVAETAWLRQLTSWLLYGRLPAFGAQDFFIKAGCAADGGSTNFRKEKELLPGFVTAPTASSILFIGKSLHQTKRLSHKPGSLAPSAAHGTSEAELAKVHLQHLSSLSLPLQSAQLSRAVSAVRLSLSQNVLQHLLPMHETLRLLSCLRQYMLLGRGEFSLAVISQVEARLEARQQSMGRLLQQDPAKALQGLSVKDAELQQTIGQVWKTLAREDEAGEDDVLEFACKHVTLSVPKKGDSRPTTSDSVNGSIPQMSPVLFNDLLFPSATSLGLSVDSPLDLFISSRETETYSSINSYLLAIRRAQVRLSDLWRRTAVRRDHPSPSGRAERDATTSQESKLRTKQRSRETRKVWATCSAAIFLISEISTYLEGEVIRESCNHFETWVKTPASTDDPDTSRASLQSDRSAELGSADVAQRDPETLSAGHRSFLAALTYALLLTDVHYTRELRSLLGNLDALIALFNRLLDLQQKLDLEVDDGGTSSLTEEDERRVALELDRARKKVDSDLKSVVNRLRQLDHERIGSARYLDVRPADGGGFEAWKGGGVDRLLMKLEFGRMVEDGFDLV</sequence>
<evidence type="ECO:0000256" key="7">
    <source>
        <dbReference type="SAM" id="MobiDB-lite"/>
    </source>
</evidence>
<dbReference type="Pfam" id="PF17681">
    <property type="entry name" value="GCP_N_terminal"/>
    <property type="match status" value="1"/>
</dbReference>
<protein>
    <recommendedName>
        <fullName evidence="6">Spindle pole body component</fullName>
    </recommendedName>
</protein>
<evidence type="ECO:0000256" key="4">
    <source>
        <dbReference type="ARBA" id="ARBA00022701"/>
    </source>
</evidence>
<dbReference type="PANTHER" id="PTHR19302">
    <property type="entry name" value="GAMMA TUBULIN COMPLEX PROTEIN"/>
    <property type="match status" value="1"/>
</dbReference>
<name>A0AAV9JGR8_9PEZI</name>
<comment type="caution">
    <text evidence="10">The sequence shown here is derived from an EMBL/GenBank/DDBJ whole genome shotgun (WGS) entry which is preliminary data.</text>
</comment>
<dbReference type="GO" id="GO:0044732">
    <property type="term" value="C:mitotic spindle pole body"/>
    <property type="evidence" value="ECO:0007669"/>
    <property type="project" value="TreeGrafter"/>
</dbReference>
<feature type="region of interest" description="Disordered" evidence="7">
    <location>
        <begin position="491"/>
        <end position="518"/>
    </location>
</feature>
<feature type="compositionally biased region" description="Basic and acidic residues" evidence="7">
    <location>
        <begin position="491"/>
        <end position="506"/>
    </location>
</feature>
<dbReference type="GO" id="GO:0000278">
    <property type="term" value="P:mitotic cell cycle"/>
    <property type="evidence" value="ECO:0007669"/>
    <property type="project" value="TreeGrafter"/>
</dbReference>
<evidence type="ECO:0000259" key="9">
    <source>
        <dbReference type="Pfam" id="PF17681"/>
    </source>
</evidence>
<evidence type="ECO:0000256" key="3">
    <source>
        <dbReference type="ARBA" id="ARBA00022490"/>
    </source>
</evidence>
<dbReference type="PANTHER" id="PTHR19302:SF27">
    <property type="entry name" value="GAMMA-TUBULIN COMPLEX COMPONENT 4"/>
    <property type="match status" value="1"/>
</dbReference>
<organism evidence="10 11">
    <name type="scientific">Oleoguttula mirabilis</name>
    <dbReference type="NCBI Taxonomy" id="1507867"/>
    <lineage>
        <taxon>Eukaryota</taxon>
        <taxon>Fungi</taxon>
        <taxon>Dikarya</taxon>
        <taxon>Ascomycota</taxon>
        <taxon>Pezizomycotina</taxon>
        <taxon>Dothideomycetes</taxon>
        <taxon>Dothideomycetidae</taxon>
        <taxon>Mycosphaerellales</taxon>
        <taxon>Teratosphaeriaceae</taxon>
        <taxon>Oleoguttula</taxon>
    </lineage>
</organism>
<evidence type="ECO:0000256" key="1">
    <source>
        <dbReference type="ARBA" id="ARBA00004267"/>
    </source>
</evidence>
<dbReference type="AlphaFoldDB" id="A0AAV9JGR8"/>
<dbReference type="Gene3D" id="1.20.120.1900">
    <property type="entry name" value="Gamma-tubulin complex, C-terminal domain"/>
    <property type="match status" value="1"/>
</dbReference>
<dbReference type="GO" id="GO:0051225">
    <property type="term" value="P:spindle assembly"/>
    <property type="evidence" value="ECO:0007669"/>
    <property type="project" value="TreeGrafter"/>
</dbReference>
<dbReference type="GO" id="GO:0031122">
    <property type="term" value="P:cytoplasmic microtubule organization"/>
    <property type="evidence" value="ECO:0007669"/>
    <property type="project" value="TreeGrafter"/>
</dbReference>
<keyword evidence="5 6" id="KW-0206">Cytoskeleton</keyword>
<gene>
    <name evidence="10" type="ORF">LTR36_004267</name>
</gene>
<keyword evidence="3 6" id="KW-0963">Cytoplasm</keyword>
<reference evidence="10 11" key="1">
    <citation type="submission" date="2021-11" db="EMBL/GenBank/DDBJ databases">
        <title>Black yeast isolated from Biological Soil Crust.</title>
        <authorList>
            <person name="Kurbessoian T."/>
        </authorList>
    </citation>
    <scope>NUCLEOTIDE SEQUENCE [LARGE SCALE GENOMIC DNA]</scope>
    <source>
        <strain evidence="10 11">CCFEE 5522</strain>
    </source>
</reference>
<comment type="subcellular location">
    <subcellularLocation>
        <location evidence="1 6">Cytoplasm</location>
        <location evidence="1 6">Cytoskeleton</location>
        <location evidence="1 6">Microtubule organizing center</location>
    </subcellularLocation>
</comment>
<evidence type="ECO:0000256" key="5">
    <source>
        <dbReference type="ARBA" id="ARBA00023212"/>
    </source>
</evidence>
<dbReference type="InterPro" id="IPR041470">
    <property type="entry name" value="GCP_N"/>
</dbReference>
<evidence type="ECO:0000313" key="11">
    <source>
        <dbReference type="Proteomes" id="UP001324427"/>
    </source>
</evidence>
<dbReference type="GO" id="GO:0051321">
    <property type="term" value="P:meiotic cell cycle"/>
    <property type="evidence" value="ECO:0007669"/>
    <property type="project" value="TreeGrafter"/>
</dbReference>
<dbReference type="GO" id="GO:0051011">
    <property type="term" value="F:microtubule minus-end binding"/>
    <property type="evidence" value="ECO:0007669"/>
    <property type="project" value="TreeGrafter"/>
</dbReference>
<accession>A0AAV9JGR8</accession>
<dbReference type="InterPro" id="IPR042241">
    <property type="entry name" value="GCP_C_sf"/>
</dbReference>
<evidence type="ECO:0000256" key="2">
    <source>
        <dbReference type="ARBA" id="ARBA00010337"/>
    </source>
</evidence>
<dbReference type="Pfam" id="PF04130">
    <property type="entry name" value="GCP_C_terminal"/>
    <property type="match status" value="1"/>
</dbReference>
<dbReference type="EMBL" id="JAVFHQ010000025">
    <property type="protein sequence ID" value="KAK4544376.1"/>
    <property type="molecule type" value="Genomic_DNA"/>
</dbReference>
<dbReference type="GO" id="GO:0043015">
    <property type="term" value="F:gamma-tubulin binding"/>
    <property type="evidence" value="ECO:0007669"/>
    <property type="project" value="InterPro"/>
</dbReference>
<feature type="domain" description="Gamma tubulin complex component C-terminal" evidence="8">
    <location>
        <begin position="319"/>
        <end position="730"/>
    </location>
</feature>